<sequence length="67" mass="7649">MSDTLEQIFINFSKRSVTIVSDDGDERTVSWKWDREGTEGFAETVSAIESVTDSEMRTYCFAELSDE</sequence>
<dbReference type="EMBL" id="KY945241">
    <property type="protein sequence ID" value="ARW56942.1"/>
    <property type="molecule type" value="Genomic_RNA"/>
</dbReference>
<protein>
    <submittedName>
        <fullName evidence="1">Uncharacterized protein</fullName>
    </submittedName>
</protein>
<dbReference type="Pfam" id="PF23966">
    <property type="entry name" value="DUF7294"/>
    <property type="match status" value="1"/>
</dbReference>
<dbReference type="GeneID" id="65107800"/>
<dbReference type="Proteomes" id="UP000225351">
    <property type="component" value="Segment"/>
</dbReference>
<evidence type="ECO:0000313" key="2">
    <source>
        <dbReference type="Proteomes" id="UP000225351"/>
    </source>
</evidence>
<dbReference type="InterPro" id="IPR055718">
    <property type="entry name" value="DUF7294"/>
</dbReference>
<accession>A0A1Z1LWA3</accession>
<keyword evidence="2" id="KW-1185">Reference proteome</keyword>
<dbReference type="RefSeq" id="YP_010090328.1">
    <property type="nucleotide sequence ID" value="NC_055719.1"/>
</dbReference>
<proteinExistence type="predicted"/>
<evidence type="ECO:0000313" key="1">
    <source>
        <dbReference type="EMBL" id="ARW56942.1"/>
    </source>
</evidence>
<dbReference type="KEGG" id="vg:65107800"/>
<reference evidence="1 2" key="1">
    <citation type="submission" date="2017-04" db="EMBL/GenBank/DDBJ databases">
        <title>Isolation and Genetic Analysis of a Novel Cyanophage S-H35 from the Bohai Sea.</title>
        <authorList>
            <person name="Xu X."/>
        </authorList>
    </citation>
    <scope>NUCLEOTIDE SEQUENCE [LARGE SCALE GENOMIC DNA]</scope>
</reference>
<name>A0A1Z1LWA3_9CAUD</name>
<organism evidence="1 2">
    <name type="scientific">Synechococcus phage S-H35</name>
    <dbReference type="NCBI Taxonomy" id="1983572"/>
    <lineage>
        <taxon>Viruses</taxon>
        <taxon>Duplodnaviria</taxon>
        <taxon>Heunggongvirae</taxon>
        <taxon>Uroviricota</taxon>
        <taxon>Caudoviricetes</taxon>
        <taxon>Pantevenvirales</taxon>
        <taxon>Kyanoviridae</taxon>
        <taxon>Shandvirus</taxon>
        <taxon>Shandvirus sh35</taxon>
    </lineage>
</organism>